<organism evidence="2">
    <name type="scientific">marine metagenome</name>
    <dbReference type="NCBI Taxonomy" id="408172"/>
    <lineage>
        <taxon>unclassified sequences</taxon>
        <taxon>metagenomes</taxon>
        <taxon>ecological metagenomes</taxon>
    </lineage>
</organism>
<proteinExistence type="predicted"/>
<evidence type="ECO:0000256" key="1">
    <source>
        <dbReference type="SAM" id="Phobius"/>
    </source>
</evidence>
<protein>
    <submittedName>
        <fullName evidence="2">Uncharacterized protein</fullName>
    </submittedName>
</protein>
<keyword evidence="1" id="KW-1133">Transmembrane helix</keyword>
<gene>
    <name evidence="2" type="ORF">METZ01_LOCUS375256</name>
</gene>
<keyword evidence="1" id="KW-0812">Transmembrane</keyword>
<dbReference type="EMBL" id="UINC01137202">
    <property type="protein sequence ID" value="SVD22402.1"/>
    <property type="molecule type" value="Genomic_DNA"/>
</dbReference>
<feature type="transmembrane region" description="Helical" evidence="1">
    <location>
        <begin position="6"/>
        <end position="23"/>
    </location>
</feature>
<reference evidence="2" key="1">
    <citation type="submission" date="2018-05" db="EMBL/GenBank/DDBJ databases">
        <authorList>
            <person name="Lanie J.A."/>
            <person name="Ng W.-L."/>
            <person name="Kazmierczak K.M."/>
            <person name="Andrzejewski T.M."/>
            <person name="Davidsen T.M."/>
            <person name="Wayne K.J."/>
            <person name="Tettelin H."/>
            <person name="Glass J.I."/>
            <person name="Rusch D."/>
            <person name="Podicherti R."/>
            <person name="Tsui H.-C.T."/>
            <person name="Winkler M.E."/>
        </authorList>
    </citation>
    <scope>NUCLEOTIDE SEQUENCE</scope>
</reference>
<evidence type="ECO:0000313" key="2">
    <source>
        <dbReference type="EMBL" id="SVD22402.1"/>
    </source>
</evidence>
<sequence>MFRFELVAAMLTMIFSICLMTFLPQSIAVHHRISYFLVNRTIPQYLQLHNLLKSPNQ</sequence>
<accession>A0A382TKX2</accession>
<keyword evidence="1" id="KW-0472">Membrane</keyword>
<dbReference type="AlphaFoldDB" id="A0A382TKX2"/>
<name>A0A382TKX2_9ZZZZ</name>